<dbReference type="EMBL" id="CAEY01001799">
    <property type="status" value="NOT_ANNOTATED_CDS"/>
    <property type="molecule type" value="Genomic_DNA"/>
</dbReference>
<name>T1K716_TETUR</name>
<dbReference type="Proteomes" id="UP000015104">
    <property type="component" value="Unassembled WGS sequence"/>
</dbReference>
<organism evidence="1 2">
    <name type="scientific">Tetranychus urticae</name>
    <name type="common">Two-spotted spider mite</name>
    <dbReference type="NCBI Taxonomy" id="32264"/>
    <lineage>
        <taxon>Eukaryota</taxon>
        <taxon>Metazoa</taxon>
        <taxon>Ecdysozoa</taxon>
        <taxon>Arthropoda</taxon>
        <taxon>Chelicerata</taxon>
        <taxon>Arachnida</taxon>
        <taxon>Acari</taxon>
        <taxon>Acariformes</taxon>
        <taxon>Trombidiformes</taxon>
        <taxon>Prostigmata</taxon>
        <taxon>Eleutherengona</taxon>
        <taxon>Raphignathae</taxon>
        <taxon>Tetranychoidea</taxon>
        <taxon>Tetranychidae</taxon>
        <taxon>Tetranychus</taxon>
    </lineage>
</organism>
<dbReference type="HOGENOM" id="CLU_3421530_0_0_1"/>
<evidence type="ECO:0000313" key="2">
    <source>
        <dbReference type="Proteomes" id="UP000015104"/>
    </source>
</evidence>
<proteinExistence type="predicted"/>
<protein>
    <submittedName>
        <fullName evidence="1">Uncharacterized protein</fullName>
    </submittedName>
</protein>
<evidence type="ECO:0000313" key="1">
    <source>
        <dbReference type="EnsemblMetazoa" id="tetur06g02560.1"/>
    </source>
</evidence>
<accession>T1K716</accession>
<reference evidence="1" key="2">
    <citation type="submission" date="2015-06" db="UniProtKB">
        <authorList>
            <consortium name="EnsemblMetazoa"/>
        </authorList>
    </citation>
    <scope>IDENTIFICATION</scope>
</reference>
<keyword evidence="2" id="KW-1185">Reference proteome</keyword>
<reference evidence="2" key="1">
    <citation type="submission" date="2011-08" db="EMBL/GenBank/DDBJ databases">
        <authorList>
            <person name="Rombauts S."/>
        </authorList>
    </citation>
    <scope>NUCLEOTIDE SEQUENCE</scope>
    <source>
        <strain evidence="2">London</strain>
    </source>
</reference>
<dbReference type="AlphaFoldDB" id="T1K716"/>
<dbReference type="EnsemblMetazoa" id="tetur06g02560.1">
    <property type="protein sequence ID" value="tetur06g02560.1"/>
    <property type="gene ID" value="tetur06g02560"/>
</dbReference>
<sequence>MCPSLLCLIVWKTIDQLDQKQFSG</sequence>